<dbReference type="SMART" id="SM00342">
    <property type="entry name" value="HTH_ARAC"/>
    <property type="match status" value="1"/>
</dbReference>
<evidence type="ECO:0000256" key="2">
    <source>
        <dbReference type="ARBA" id="ARBA00023125"/>
    </source>
</evidence>
<dbReference type="PANTHER" id="PTHR43280">
    <property type="entry name" value="ARAC-FAMILY TRANSCRIPTIONAL REGULATOR"/>
    <property type="match status" value="1"/>
</dbReference>
<comment type="caution">
    <text evidence="6">The sequence shown here is derived from an EMBL/GenBank/DDBJ whole genome shotgun (WGS) entry which is preliminary data.</text>
</comment>
<dbReference type="Gene3D" id="1.10.10.60">
    <property type="entry name" value="Homeodomain-like"/>
    <property type="match status" value="2"/>
</dbReference>
<dbReference type="InterPro" id="IPR018062">
    <property type="entry name" value="HTH_AraC-typ_CS"/>
</dbReference>
<dbReference type="InterPro" id="IPR037923">
    <property type="entry name" value="HTH-like"/>
</dbReference>
<evidence type="ECO:0000313" key="7">
    <source>
        <dbReference type="Proteomes" id="UP001589776"/>
    </source>
</evidence>
<keyword evidence="2" id="KW-0238">DNA-binding</keyword>
<sequence>MTIFPFTLSNDGSSGTSFPCEYAVHTIHSTFPSHRHDCLELSFVIEGLGTEIVNGAMHVMQPGTFTFLLPYQIHELHAKPGRPLRLYNCMLSMDLLMAPGEADWGLNRLLFDVDPALPAYVQFTGAEQESMRELMRSILEEFESDRPWKRALVKAKLTEALVRFDRARREKLVGAKAQPAVNAGAAAGSPAAAAAPGPPGHMPAGLWKVITYIHAHFREELSLAGLARMFHFHTTHLSELIHRHTGQPFVRLLHEIRLRHACSLLASTEMKIADIAAEVGYGSTQTLFRAFQKYKGLSPQAYRRLRNSPSVPPGGSTGDSSLN</sequence>
<keyword evidence="3" id="KW-0804">Transcription</keyword>
<feature type="region of interest" description="Disordered" evidence="4">
    <location>
        <begin position="302"/>
        <end position="323"/>
    </location>
</feature>
<name>A0ABV6DP58_9BACL</name>
<dbReference type="Gene3D" id="2.60.120.10">
    <property type="entry name" value="Jelly Rolls"/>
    <property type="match status" value="1"/>
</dbReference>
<dbReference type="PROSITE" id="PS00041">
    <property type="entry name" value="HTH_ARAC_FAMILY_1"/>
    <property type="match status" value="1"/>
</dbReference>
<reference evidence="6 7" key="1">
    <citation type="submission" date="2024-09" db="EMBL/GenBank/DDBJ databases">
        <authorList>
            <person name="Sun Q."/>
            <person name="Mori K."/>
        </authorList>
    </citation>
    <scope>NUCLEOTIDE SEQUENCE [LARGE SCALE GENOMIC DNA]</scope>
    <source>
        <strain evidence="6 7">CCM 7759</strain>
    </source>
</reference>
<evidence type="ECO:0000256" key="4">
    <source>
        <dbReference type="SAM" id="MobiDB-lite"/>
    </source>
</evidence>
<dbReference type="Proteomes" id="UP001589776">
    <property type="component" value="Unassembled WGS sequence"/>
</dbReference>
<dbReference type="SUPFAM" id="SSF46689">
    <property type="entry name" value="Homeodomain-like"/>
    <property type="match status" value="2"/>
</dbReference>
<dbReference type="EMBL" id="JBHLWN010000074">
    <property type="protein sequence ID" value="MFC0214434.1"/>
    <property type="molecule type" value="Genomic_DNA"/>
</dbReference>
<accession>A0ABV6DP58</accession>
<organism evidence="6 7">
    <name type="scientific">Paenibacillus chartarius</name>
    <dbReference type="NCBI Taxonomy" id="747481"/>
    <lineage>
        <taxon>Bacteria</taxon>
        <taxon>Bacillati</taxon>
        <taxon>Bacillota</taxon>
        <taxon>Bacilli</taxon>
        <taxon>Bacillales</taxon>
        <taxon>Paenibacillaceae</taxon>
        <taxon>Paenibacillus</taxon>
    </lineage>
</organism>
<evidence type="ECO:0000256" key="1">
    <source>
        <dbReference type="ARBA" id="ARBA00023015"/>
    </source>
</evidence>
<evidence type="ECO:0000259" key="5">
    <source>
        <dbReference type="PROSITE" id="PS01124"/>
    </source>
</evidence>
<dbReference type="InterPro" id="IPR014710">
    <property type="entry name" value="RmlC-like_jellyroll"/>
</dbReference>
<dbReference type="Pfam" id="PF02311">
    <property type="entry name" value="AraC_binding"/>
    <property type="match status" value="1"/>
</dbReference>
<evidence type="ECO:0000313" key="6">
    <source>
        <dbReference type="EMBL" id="MFC0214434.1"/>
    </source>
</evidence>
<dbReference type="PANTHER" id="PTHR43280:SF27">
    <property type="entry name" value="TRANSCRIPTIONAL REGULATOR MTLR"/>
    <property type="match status" value="1"/>
</dbReference>
<keyword evidence="1" id="KW-0805">Transcription regulation</keyword>
<dbReference type="InterPro" id="IPR003313">
    <property type="entry name" value="AraC-bd"/>
</dbReference>
<feature type="domain" description="HTH araC/xylS-type" evidence="5">
    <location>
        <begin position="207"/>
        <end position="305"/>
    </location>
</feature>
<keyword evidence="7" id="KW-1185">Reference proteome</keyword>
<gene>
    <name evidence="6" type="ORF">ACFFK0_18550</name>
</gene>
<evidence type="ECO:0000256" key="3">
    <source>
        <dbReference type="ARBA" id="ARBA00023163"/>
    </source>
</evidence>
<proteinExistence type="predicted"/>
<dbReference type="InterPro" id="IPR009057">
    <property type="entry name" value="Homeodomain-like_sf"/>
</dbReference>
<dbReference type="RefSeq" id="WP_377471804.1">
    <property type="nucleotide sequence ID" value="NZ_JBHLWN010000074.1"/>
</dbReference>
<dbReference type="PROSITE" id="PS01124">
    <property type="entry name" value="HTH_ARAC_FAMILY_2"/>
    <property type="match status" value="1"/>
</dbReference>
<dbReference type="SUPFAM" id="SSF51215">
    <property type="entry name" value="Regulatory protein AraC"/>
    <property type="match status" value="1"/>
</dbReference>
<dbReference type="InterPro" id="IPR018060">
    <property type="entry name" value="HTH_AraC"/>
</dbReference>
<dbReference type="Pfam" id="PF12833">
    <property type="entry name" value="HTH_18"/>
    <property type="match status" value="1"/>
</dbReference>
<protein>
    <submittedName>
        <fullName evidence="6">Helix-turn-helix domain-containing protein</fullName>
    </submittedName>
</protein>